<reference evidence="2 3" key="1">
    <citation type="submission" date="2019-03" db="EMBL/GenBank/DDBJ databases">
        <title>Genomic Encyclopedia of Type Strains, Phase IV (KMG-IV): sequencing the most valuable type-strain genomes for metagenomic binning, comparative biology and taxonomic classification.</title>
        <authorList>
            <person name="Goeker M."/>
        </authorList>
    </citation>
    <scope>NUCLEOTIDE SEQUENCE [LARGE SCALE GENOMIC DNA]</scope>
    <source>
        <strain evidence="2 3">DSM 2132</strain>
    </source>
</reference>
<sequence>MSLKTEAVALVKAGLTEVRSNVEVVLLSAGLVVIAQLVAASLLVLLFADVQMDRVAEAVATLQSQMQVAEPDAGAMQAALGALLPLVAAGILSYLVAFPLFPVVWSRVVIKGRAGARQMDQGEGWLGLYAGALGRVLIGLVPFVLLLIIALIGVLMLSGLVGPVFMLLGLGSAGGFILQLLQSVVLAAVFSLFYAGLGLSLAGASVRQGPGVFGALRHVVDHDRRLLVAVVIVSVAVTLANQVAVLAGALLPLAAVLLYLAFWVVSTALNLAVCALAWRDEAERDTAAF</sequence>
<dbReference type="InParanoid" id="A0A4R2PU40"/>
<feature type="transmembrane region" description="Helical" evidence="1">
    <location>
        <begin position="83"/>
        <end position="105"/>
    </location>
</feature>
<keyword evidence="1" id="KW-0812">Transmembrane</keyword>
<keyword evidence="3" id="KW-1185">Reference proteome</keyword>
<feature type="transmembrane region" description="Helical" evidence="1">
    <location>
        <begin position="24"/>
        <end position="48"/>
    </location>
</feature>
<feature type="transmembrane region" description="Helical" evidence="1">
    <location>
        <begin position="184"/>
        <end position="206"/>
    </location>
</feature>
<name>A0A4R2PU40_RHOSA</name>
<protein>
    <submittedName>
        <fullName evidence="2">Uncharacterized protein</fullName>
    </submittedName>
</protein>
<organism evidence="2 3">
    <name type="scientific">Rhodothalassium salexigens DSM 2132</name>
    <dbReference type="NCBI Taxonomy" id="1188247"/>
    <lineage>
        <taxon>Bacteria</taxon>
        <taxon>Pseudomonadati</taxon>
        <taxon>Pseudomonadota</taxon>
        <taxon>Alphaproteobacteria</taxon>
        <taxon>Rhodothalassiales</taxon>
        <taxon>Rhodothalassiaceae</taxon>
        <taxon>Rhodothalassium</taxon>
    </lineage>
</organism>
<evidence type="ECO:0000313" key="3">
    <source>
        <dbReference type="Proteomes" id="UP000295399"/>
    </source>
</evidence>
<dbReference type="AlphaFoldDB" id="A0A4R2PU40"/>
<gene>
    <name evidence="2" type="ORF">EV659_101465</name>
</gene>
<evidence type="ECO:0000313" key="2">
    <source>
        <dbReference type="EMBL" id="TCP38558.1"/>
    </source>
</evidence>
<keyword evidence="1" id="KW-1133">Transmembrane helix</keyword>
<feature type="transmembrane region" description="Helical" evidence="1">
    <location>
        <begin position="125"/>
        <end position="152"/>
    </location>
</feature>
<feature type="transmembrane region" description="Helical" evidence="1">
    <location>
        <begin position="226"/>
        <end position="250"/>
    </location>
</feature>
<feature type="transmembrane region" description="Helical" evidence="1">
    <location>
        <begin position="159"/>
        <end position="178"/>
    </location>
</feature>
<proteinExistence type="predicted"/>
<feature type="transmembrane region" description="Helical" evidence="1">
    <location>
        <begin position="256"/>
        <end position="278"/>
    </location>
</feature>
<comment type="caution">
    <text evidence="2">The sequence shown here is derived from an EMBL/GenBank/DDBJ whole genome shotgun (WGS) entry which is preliminary data.</text>
</comment>
<dbReference type="RefSeq" id="WP_132707062.1">
    <property type="nucleotide sequence ID" value="NZ_JACIGF010000001.1"/>
</dbReference>
<dbReference type="Proteomes" id="UP000295399">
    <property type="component" value="Unassembled WGS sequence"/>
</dbReference>
<accession>A0A4R2PU40</accession>
<keyword evidence="1" id="KW-0472">Membrane</keyword>
<evidence type="ECO:0000256" key="1">
    <source>
        <dbReference type="SAM" id="Phobius"/>
    </source>
</evidence>
<dbReference type="EMBL" id="SLXO01000001">
    <property type="protein sequence ID" value="TCP38558.1"/>
    <property type="molecule type" value="Genomic_DNA"/>
</dbReference>